<gene>
    <name evidence="1" type="ORF">EI97DRAFT_216443</name>
</gene>
<dbReference type="RefSeq" id="XP_033656205.1">
    <property type="nucleotide sequence ID" value="XM_033793824.1"/>
</dbReference>
<name>A0A6A6JSF7_WESOR</name>
<dbReference type="EMBL" id="ML986487">
    <property type="protein sequence ID" value="KAF2278666.1"/>
    <property type="molecule type" value="Genomic_DNA"/>
</dbReference>
<accession>A0A6A6JSF7</accession>
<organism evidence="1 2">
    <name type="scientific">Westerdykella ornata</name>
    <dbReference type="NCBI Taxonomy" id="318751"/>
    <lineage>
        <taxon>Eukaryota</taxon>
        <taxon>Fungi</taxon>
        <taxon>Dikarya</taxon>
        <taxon>Ascomycota</taxon>
        <taxon>Pezizomycotina</taxon>
        <taxon>Dothideomycetes</taxon>
        <taxon>Pleosporomycetidae</taxon>
        <taxon>Pleosporales</taxon>
        <taxon>Sporormiaceae</taxon>
        <taxon>Westerdykella</taxon>
    </lineage>
</organism>
<sequence>MHKTLGTGFVRRVMYDTHDEMTSTLSTELVRWVPSDTHEEMEQRRRFEKAPEVRIVKYVESHISDITLLERRVRGIQNVISRQVEQLEQLEQLARIRVKHMFNRAAHLIRRTDELLSEATLAASQYRRAWIKRLISSTKHVQRRSEAETYELQAELLKIFISISALSPEILNTEIDSISRRIYQAQDDVNAVLSGINFRAKLAAATNNSAIDVYFLHTILRKRLNDSARRRLTVRGNRRTILNKLNELARRRMMLNKLDELGQFNNNLFVYFKAPTPSFIKDKLEKLQVRLTAKEADRQLRGMGGEIRSVDELLQDEGPPIYWDGRRIRRVGYMPDRRIIYYRSTPPAMDTQMGAELERGRGQLGKIGGEKQRKRSVRMRKREAKKELWEEISSWLS</sequence>
<evidence type="ECO:0000313" key="2">
    <source>
        <dbReference type="Proteomes" id="UP000800097"/>
    </source>
</evidence>
<dbReference type="AlphaFoldDB" id="A0A6A6JSF7"/>
<keyword evidence="2" id="KW-1185">Reference proteome</keyword>
<dbReference type="GeneID" id="54546999"/>
<reference evidence="1" key="1">
    <citation type="journal article" date="2020" name="Stud. Mycol.">
        <title>101 Dothideomycetes genomes: a test case for predicting lifestyles and emergence of pathogens.</title>
        <authorList>
            <person name="Haridas S."/>
            <person name="Albert R."/>
            <person name="Binder M."/>
            <person name="Bloem J."/>
            <person name="Labutti K."/>
            <person name="Salamov A."/>
            <person name="Andreopoulos B."/>
            <person name="Baker S."/>
            <person name="Barry K."/>
            <person name="Bills G."/>
            <person name="Bluhm B."/>
            <person name="Cannon C."/>
            <person name="Castanera R."/>
            <person name="Culley D."/>
            <person name="Daum C."/>
            <person name="Ezra D."/>
            <person name="Gonzalez J."/>
            <person name="Henrissat B."/>
            <person name="Kuo A."/>
            <person name="Liang C."/>
            <person name="Lipzen A."/>
            <person name="Lutzoni F."/>
            <person name="Magnuson J."/>
            <person name="Mondo S."/>
            <person name="Nolan M."/>
            <person name="Ohm R."/>
            <person name="Pangilinan J."/>
            <person name="Park H.-J."/>
            <person name="Ramirez L."/>
            <person name="Alfaro M."/>
            <person name="Sun H."/>
            <person name="Tritt A."/>
            <person name="Yoshinaga Y."/>
            <person name="Zwiers L.-H."/>
            <person name="Turgeon B."/>
            <person name="Goodwin S."/>
            <person name="Spatafora J."/>
            <person name="Crous P."/>
            <person name="Grigoriev I."/>
        </authorList>
    </citation>
    <scope>NUCLEOTIDE SEQUENCE</scope>
    <source>
        <strain evidence="1">CBS 379.55</strain>
    </source>
</reference>
<evidence type="ECO:0000313" key="1">
    <source>
        <dbReference type="EMBL" id="KAF2278666.1"/>
    </source>
</evidence>
<proteinExistence type="predicted"/>
<dbReference type="Proteomes" id="UP000800097">
    <property type="component" value="Unassembled WGS sequence"/>
</dbReference>
<protein>
    <submittedName>
        <fullName evidence="1">Uncharacterized protein</fullName>
    </submittedName>
</protein>